<dbReference type="EMBL" id="CP011144">
    <property type="protein sequence ID" value="AKC86183.1"/>
    <property type="molecule type" value="Genomic_DNA"/>
</dbReference>
<sequence>MQQGPVTVQQCTNRDAERVIPFFLLPAKEGCSEIKIAGEAGQGYEVNTVCETEGRVRRMQVKLSGDPQAMYSGTYSFAYPKSPQSNVGPVAFQGRRLGDCRPGQQPGEMVLPNGITVHPVDDARRALGHHHH</sequence>
<dbReference type="PATRIC" id="fig|314722.6.peg.995"/>
<dbReference type="AlphaFoldDB" id="A0A0E3Z2G2"/>
<dbReference type="KEGG" id="psuw:WQ53_04740"/>
<name>A0A0E3Z2G2_9GAMM</name>
<gene>
    <name evidence="1" type="ORF">WQ53_04740</name>
</gene>
<accession>A0A0E3Z2G2</accession>
<dbReference type="Proteomes" id="UP000033067">
    <property type="component" value="Chromosome"/>
</dbReference>
<protein>
    <submittedName>
        <fullName evidence="1">Uncharacterized protein</fullName>
    </submittedName>
</protein>
<proteinExistence type="predicted"/>
<reference evidence="1 2" key="1">
    <citation type="journal article" date="2015" name="Genome Announc.">
        <title>Complete Genome Sequence of Pseudoxanthomonas suwonensis Strain J1, a Cellulose-Degrading Bacterium Isolated from Leaf- and Wood-Enriched Soil.</title>
        <authorList>
            <person name="Hou L."/>
            <person name="Jiang J."/>
            <person name="Xu Z."/>
            <person name="Zhou Y."/>
            <person name="Leung F.C."/>
        </authorList>
    </citation>
    <scope>NUCLEOTIDE SEQUENCE [LARGE SCALE GENOMIC DNA]</scope>
    <source>
        <strain evidence="1 2">J1</strain>
    </source>
</reference>
<keyword evidence="2" id="KW-1185">Reference proteome</keyword>
<organism evidence="1 2">
    <name type="scientific">Pseudoxanthomonas suwonensis</name>
    <dbReference type="NCBI Taxonomy" id="314722"/>
    <lineage>
        <taxon>Bacteria</taxon>
        <taxon>Pseudomonadati</taxon>
        <taxon>Pseudomonadota</taxon>
        <taxon>Gammaproteobacteria</taxon>
        <taxon>Lysobacterales</taxon>
        <taxon>Lysobacteraceae</taxon>
        <taxon>Pseudoxanthomonas</taxon>
    </lineage>
</organism>
<evidence type="ECO:0000313" key="2">
    <source>
        <dbReference type="Proteomes" id="UP000033067"/>
    </source>
</evidence>
<evidence type="ECO:0000313" key="1">
    <source>
        <dbReference type="EMBL" id="AKC86183.1"/>
    </source>
</evidence>